<dbReference type="Gene3D" id="6.10.140.820">
    <property type="match status" value="1"/>
</dbReference>
<dbReference type="PANTHER" id="PTHR23306:SF3">
    <property type="entry name" value="TUMOR SUPPRESSOR PROTEIN 101"/>
    <property type="match status" value="1"/>
</dbReference>
<sequence>MTELPASLSNWLYNVVQPQYANKQLTYTHLYQFLQVHYGKNLRLRVRTSVHTSQRSGQSTLLLNIFGSIPVTTTQLSVQIQIWIPLHYPFGNRESTNTTNDDTSGVPMIYIIPDTSNGILIKPGNHVDSSGRFYHPYLSNWYHESIPSGSGSRKYNLIELMKILQASFEKDCPIMVQESSGIDSAPSLPSKVPLNGTFSQNASNTQLPAQLTGPPLPAKPQQLVSGSTSSTNEERAIPLKYQTPLPLPPISQYIGQPNAITPQGTGVASQTPTGQYMQLQSPPQEFVGVHSPRSYSSPTYSNSVVNSPPSHTPIQVHQNYNSSPRQPHASTTSSPMVNKTASFSNSNQNSFIDLIDEDRGSSSVVSSSASNEVKSLILENISKRMSSEAKDFSLVMSNKQKIEALYQQLSYHHKQAVANSTNLESHVKYISQQKASITQLNNELVSLEESNTSESKLVYTSTNNSIPLDELITPDSALVNQLYEVVSEIKATKDTIDLIGGNFRSEGELIKDSNMETAVRTVRTLAREMFWLELMKNEIAGIMNLS</sequence>
<dbReference type="Gene3D" id="3.10.110.10">
    <property type="entry name" value="Ubiquitin Conjugating Enzyme"/>
    <property type="match status" value="1"/>
</dbReference>
<dbReference type="GO" id="GO:0006886">
    <property type="term" value="P:intracellular protein transport"/>
    <property type="evidence" value="ECO:0007669"/>
    <property type="project" value="UniProtKB-ARBA"/>
</dbReference>
<evidence type="ECO:0000256" key="7">
    <source>
        <dbReference type="SAM" id="MobiDB-lite"/>
    </source>
</evidence>
<dbReference type="SUPFAM" id="SSF140111">
    <property type="entry name" value="Endosomal sorting complex assembly domain"/>
    <property type="match status" value="1"/>
</dbReference>
<dbReference type="SUPFAM" id="SSF54495">
    <property type="entry name" value="UBC-like"/>
    <property type="match status" value="1"/>
</dbReference>
<dbReference type="InterPro" id="IPR017916">
    <property type="entry name" value="SB_dom"/>
</dbReference>
<keyword evidence="3" id="KW-0813">Transport</keyword>
<feature type="compositionally biased region" description="Polar residues" evidence="7">
    <location>
        <begin position="196"/>
        <end position="209"/>
    </location>
</feature>
<evidence type="ECO:0000256" key="6">
    <source>
        <dbReference type="ARBA" id="ARBA00023054"/>
    </source>
</evidence>
<gene>
    <name evidence="9" type="ORF">CLIB1423_06S04786</name>
</gene>
<keyword evidence="10" id="KW-1185">Reference proteome</keyword>
<evidence type="ECO:0000313" key="9">
    <source>
        <dbReference type="EMBL" id="CAH2352366.1"/>
    </source>
</evidence>
<dbReference type="Pfam" id="PF05743">
    <property type="entry name" value="UEV"/>
    <property type="match status" value="1"/>
</dbReference>
<comment type="caution">
    <text evidence="9">The sequence shown here is derived from an EMBL/GenBank/DDBJ whole genome shotgun (WGS) entry which is preliminary data.</text>
</comment>
<keyword evidence="5" id="KW-0653">Protein transport</keyword>
<keyword evidence="4" id="KW-0967">Endosome</keyword>
<keyword evidence="6" id="KW-0175">Coiled coil</keyword>
<dbReference type="InterPro" id="IPR008883">
    <property type="entry name" value="UEV_N"/>
</dbReference>
<comment type="similarity">
    <text evidence="2">Belongs to the ubiquitin-conjugating enzyme family. UEV subfamily.</text>
</comment>
<dbReference type="PROSITE" id="PS51322">
    <property type="entry name" value="UEV"/>
    <property type="match status" value="1"/>
</dbReference>
<dbReference type="PANTHER" id="PTHR23306">
    <property type="entry name" value="TUMOR SUSCEPTIBILITY GENE 101 PROTEIN-RELATED"/>
    <property type="match status" value="1"/>
</dbReference>
<protein>
    <recommendedName>
        <fullName evidence="8">UEV domain-containing protein</fullName>
    </recommendedName>
</protein>
<evidence type="ECO:0000256" key="5">
    <source>
        <dbReference type="ARBA" id="ARBA00022927"/>
    </source>
</evidence>
<feature type="region of interest" description="Disordered" evidence="7">
    <location>
        <begin position="289"/>
        <end position="342"/>
    </location>
</feature>
<evidence type="ECO:0000256" key="3">
    <source>
        <dbReference type="ARBA" id="ARBA00022448"/>
    </source>
</evidence>
<dbReference type="GO" id="GO:0043130">
    <property type="term" value="F:ubiquitin binding"/>
    <property type="evidence" value="ECO:0007669"/>
    <property type="project" value="TreeGrafter"/>
</dbReference>
<evidence type="ECO:0000256" key="2">
    <source>
        <dbReference type="ARBA" id="ARBA00009594"/>
    </source>
</evidence>
<dbReference type="Proteomes" id="UP000837801">
    <property type="component" value="Unassembled WGS sequence"/>
</dbReference>
<proteinExistence type="inferred from homology"/>
<dbReference type="GO" id="GO:0000813">
    <property type="term" value="C:ESCRT I complex"/>
    <property type="evidence" value="ECO:0007669"/>
    <property type="project" value="TreeGrafter"/>
</dbReference>
<dbReference type="InterPro" id="IPR037202">
    <property type="entry name" value="ESCRT_assembly_dom"/>
</dbReference>
<dbReference type="AlphaFoldDB" id="A0A9P0QP95"/>
<feature type="region of interest" description="Disordered" evidence="7">
    <location>
        <begin position="195"/>
        <end position="234"/>
    </location>
</feature>
<name>A0A9P0QP95_9ASCO</name>
<dbReference type="EMBL" id="CAKXYY010000006">
    <property type="protein sequence ID" value="CAH2352366.1"/>
    <property type="molecule type" value="Genomic_DNA"/>
</dbReference>
<dbReference type="Pfam" id="PF09454">
    <property type="entry name" value="Vps23_core"/>
    <property type="match status" value="1"/>
</dbReference>
<reference evidence="9" key="1">
    <citation type="submission" date="2022-03" db="EMBL/GenBank/DDBJ databases">
        <authorList>
            <person name="Legras J.-L."/>
            <person name="Devillers H."/>
            <person name="Grondin C."/>
        </authorList>
    </citation>
    <scope>NUCLEOTIDE SEQUENCE</scope>
    <source>
        <strain evidence="9">CLIB 1423</strain>
    </source>
</reference>
<dbReference type="InterPro" id="IPR016135">
    <property type="entry name" value="UBQ-conjugating_enzyme/RWD"/>
</dbReference>
<feature type="compositionally biased region" description="Polar residues" evidence="7">
    <location>
        <begin position="222"/>
        <end position="231"/>
    </location>
</feature>
<dbReference type="InterPro" id="IPR052070">
    <property type="entry name" value="ESCRT-I_UEV_domain"/>
</dbReference>
<evidence type="ECO:0000313" key="10">
    <source>
        <dbReference type="Proteomes" id="UP000837801"/>
    </source>
</evidence>
<organism evidence="9 10">
    <name type="scientific">[Candida] railenensis</name>
    <dbReference type="NCBI Taxonomy" id="45579"/>
    <lineage>
        <taxon>Eukaryota</taxon>
        <taxon>Fungi</taxon>
        <taxon>Dikarya</taxon>
        <taxon>Ascomycota</taxon>
        <taxon>Saccharomycotina</taxon>
        <taxon>Pichiomycetes</taxon>
        <taxon>Debaryomycetaceae</taxon>
        <taxon>Kurtzmaniella</taxon>
    </lineage>
</organism>
<dbReference type="GO" id="GO:0043162">
    <property type="term" value="P:ubiquitin-dependent protein catabolic process via the multivesicular body sorting pathway"/>
    <property type="evidence" value="ECO:0007669"/>
    <property type="project" value="UniProtKB-ARBA"/>
</dbReference>
<evidence type="ECO:0000256" key="1">
    <source>
        <dbReference type="ARBA" id="ARBA00004177"/>
    </source>
</evidence>
<dbReference type="GO" id="GO:0072666">
    <property type="term" value="P:establishment of protein localization to vacuole"/>
    <property type="evidence" value="ECO:0007669"/>
    <property type="project" value="UniProtKB-ARBA"/>
</dbReference>
<evidence type="ECO:0000259" key="8">
    <source>
        <dbReference type="PROSITE" id="PS51322"/>
    </source>
</evidence>
<feature type="domain" description="UEV" evidence="8">
    <location>
        <begin position="7"/>
        <end position="178"/>
    </location>
</feature>
<dbReference type="CDD" id="cd11685">
    <property type="entry name" value="UEV_TSG101-like"/>
    <property type="match status" value="1"/>
</dbReference>
<comment type="subcellular location">
    <subcellularLocation>
        <location evidence="1">Endosome</location>
    </subcellularLocation>
</comment>
<evidence type="ECO:0000256" key="4">
    <source>
        <dbReference type="ARBA" id="ARBA00022753"/>
    </source>
</evidence>
<feature type="compositionally biased region" description="Polar residues" evidence="7">
    <location>
        <begin position="293"/>
        <end position="342"/>
    </location>
</feature>
<accession>A0A9P0QP95</accession>
<dbReference type="OrthoDB" id="306304at2759"/>